<gene>
    <name evidence="3" type="ORF">GCM10010123_28470</name>
</gene>
<sequence>MAGGARRPAVTLVALLLVYALIVAFDTTAFTGPLRIAGVAVALVGALRWRRRRLAPALAVAGVAFGLSVAASVTGAGDLAVALSAGAMLLVVAAATAAVGRTVLRPATEEQAVAGALSVYLLLALFFATLHQLLAAVTAGPYVHGVDRADDTAGFLYFSVITITTVGLGDLTPVGDAARAVTLSEALVGQLYLVAIVGAVVSAWTRKPRPDHPDPH</sequence>
<evidence type="ECO:0000313" key="4">
    <source>
        <dbReference type="Proteomes" id="UP000649739"/>
    </source>
</evidence>
<dbReference type="Gene3D" id="1.10.287.70">
    <property type="match status" value="1"/>
</dbReference>
<organism evidence="3 4">
    <name type="scientific">Pilimelia anulata</name>
    <dbReference type="NCBI Taxonomy" id="53371"/>
    <lineage>
        <taxon>Bacteria</taxon>
        <taxon>Bacillati</taxon>
        <taxon>Actinomycetota</taxon>
        <taxon>Actinomycetes</taxon>
        <taxon>Micromonosporales</taxon>
        <taxon>Micromonosporaceae</taxon>
        <taxon>Pilimelia</taxon>
    </lineage>
</organism>
<dbReference type="EMBL" id="BMQB01000005">
    <property type="protein sequence ID" value="GGJ96775.1"/>
    <property type="molecule type" value="Genomic_DNA"/>
</dbReference>
<accession>A0A8J3B676</accession>
<evidence type="ECO:0000313" key="3">
    <source>
        <dbReference type="EMBL" id="GGJ96775.1"/>
    </source>
</evidence>
<name>A0A8J3B676_9ACTN</name>
<reference evidence="3" key="2">
    <citation type="submission" date="2020-09" db="EMBL/GenBank/DDBJ databases">
        <authorList>
            <person name="Sun Q."/>
            <person name="Ohkuma M."/>
        </authorList>
    </citation>
    <scope>NUCLEOTIDE SEQUENCE</scope>
    <source>
        <strain evidence="3">JCM 3090</strain>
    </source>
</reference>
<feature type="transmembrane region" description="Helical" evidence="1">
    <location>
        <begin position="154"/>
        <end position="174"/>
    </location>
</feature>
<keyword evidence="1" id="KW-1133">Transmembrane helix</keyword>
<dbReference type="Pfam" id="PF07885">
    <property type="entry name" value="Ion_trans_2"/>
    <property type="match status" value="1"/>
</dbReference>
<dbReference type="InterPro" id="IPR013099">
    <property type="entry name" value="K_chnl_dom"/>
</dbReference>
<proteinExistence type="predicted"/>
<dbReference type="RefSeq" id="WP_189170598.1">
    <property type="nucleotide sequence ID" value="NZ_BMQB01000005.1"/>
</dbReference>
<feature type="transmembrane region" description="Helical" evidence="1">
    <location>
        <begin position="112"/>
        <end position="134"/>
    </location>
</feature>
<comment type="caution">
    <text evidence="3">The sequence shown here is derived from an EMBL/GenBank/DDBJ whole genome shotgun (WGS) entry which is preliminary data.</text>
</comment>
<protein>
    <recommendedName>
        <fullName evidence="2">Potassium channel domain-containing protein</fullName>
    </recommendedName>
</protein>
<evidence type="ECO:0000259" key="2">
    <source>
        <dbReference type="Pfam" id="PF07885"/>
    </source>
</evidence>
<dbReference type="AlphaFoldDB" id="A0A8J3B676"/>
<evidence type="ECO:0000256" key="1">
    <source>
        <dbReference type="SAM" id="Phobius"/>
    </source>
</evidence>
<feature type="transmembrane region" description="Helical" evidence="1">
    <location>
        <begin position="186"/>
        <end position="205"/>
    </location>
</feature>
<feature type="domain" description="Potassium channel" evidence="2">
    <location>
        <begin position="134"/>
        <end position="203"/>
    </location>
</feature>
<keyword evidence="4" id="KW-1185">Reference proteome</keyword>
<feature type="transmembrane region" description="Helical" evidence="1">
    <location>
        <begin position="79"/>
        <end position="100"/>
    </location>
</feature>
<dbReference type="Proteomes" id="UP000649739">
    <property type="component" value="Unassembled WGS sequence"/>
</dbReference>
<dbReference type="SUPFAM" id="SSF81324">
    <property type="entry name" value="Voltage-gated potassium channels"/>
    <property type="match status" value="1"/>
</dbReference>
<reference evidence="3" key="1">
    <citation type="journal article" date="2014" name="Int. J. Syst. Evol. Microbiol.">
        <title>Complete genome sequence of Corynebacterium casei LMG S-19264T (=DSM 44701T), isolated from a smear-ripened cheese.</title>
        <authorList>
            <consortium name="US DOE Joint Genome Institute (JGI-PGF)"/>
            <person name="Walter F."/>
            <person name="Albersmeier A."/>
            <person name="Kalinowski J."/>
            <person name="Ruckert C."/>
        </authorList>
    </citation>
    <scope>NUCLEOTIDE SEQUENCE</scope>
    <source>
        <strain evidence="3">JCM 3090</strain>
    </source>
</reference>
<feature type="transmembrane region" description="Helical" evidence="1">
    <location>
        <begin position="54"/>
        <end position="73"/>
    </location>
</feature>
<keyword evidence="1" id="KW-0472">Membrane</keyword>
<keyword evidence="1" id="KW-0812">Transmembrane</keyword>
<feature type="transmembrane region" description="Helical" evidence="1">
    <location>
        <begin position="30"/>
        <end position="47"/>
    </location>
</feature>